<comment type="caution">
    <text evidence="2">The sequence shown here is derived from an EMBL/GenBank/DDBJ whole genome shotgun (WGS) entry which is preliminary data.</text>
</comment>
<evidence type="ECO:0000256" key="1">
    <source>
        <dbReference type="SAM" id="MobiDB-lite"/>
    </source>
</evidence>
<feature type="compositionally biased region" description="Polar residues" evidence="1">
    <location>
        <begin position="77"/>
        <end position="87"/>
    </location>
</feature>
<dbReference type="AlphaFoldDB" id="A0AAV4VLB9"/>
<accession>A0AAV4VLB9</accession>
<reference evidence="2 3" key="1">
    <citation type="submission" date="2021-06" db="EMBL/GenBank/DDBJ databases">
        <title>Caerostris extrusa draft genome.</title>
        <authorList>
            <person name="Kono N."/>
            <person name="Arakawa K."/>
        </authorList>
    </citation>
    <scope>NUCLEOTIDE SEQUENCE [LARGE SCALE GENOMIC DNA]</scope>
</reference>
<name>A0AAV4VLB9_CAEEX</name>
<dbReference type="Proteomes" id="UP001054945">
    <property type="component" value="Unassembled WGS sequence"/>
</dbReference>
<evidence type="ECO:0000313" key="2">
    <source>
        <dbReference type="EMBL" id="GIY71022.1"/>
    </source>
</evidence>
<feature type="region of interest" description="Disordered" evidence="1">
    <location>
        <begin position="58"/>
        <end position="87"/>
    </location>
</feature>
<keyword evidence="3" id="KW-1185">Reference proteome</keyword>
<protein>
    <submittedName>
        <fullName evidence="2">Uncharacterized protein</fullName>
    </submittedName>
</protein>
<dbReference type="EMBL" id="BPLR01014743">
    <property type="protein sequence ID" value="GIY71022.1"/>
    <property type="molecule type" value="Genomic_DNA"/>
</dbReference>
<proteinExistence type="predicted"/>
<sequence>MTVPSPSIQNNFFDVCFVVKFLPRMGHRWHGHIIMFPKTKRNAMICMVSQFQKCRCGKSVDSPQSRVLSTAPDPGTPGSQKQTESGFSSGFEIIFLLQTGS</sequence>
<evidence type="ECO:0000313" key="3">
    <source>
        <dbReference type="Proteomes" id="UP001054945"/>
    </source>
</evidence>
<gene>
    <name evidence="2" type="ORF">CEXT_774751</name>
</gene>
<organism evidence="2 3">
    <name type="scientific">Caerostris extrusa</name>
    <name type="common">Bark spider</name>
    <name type="synonym">Caerostris bankana</name>
    <dbReference type="NCBI Taxonomy" id="172846"/>
    <lineage>
        <taxon>Eukaryota</taxon>
        <taxon>Metazoa</taxon>
        <taxon>Ecdysozoa</taxon>
        <taxon>Arthropoda</taxon>
        <taxon>Chelicerata</taxon>
        <taxon>Arachnida</taxon>
        <taxon>Araneae</taxon>
        <taxon>Araneomorphae</taxon>
        <taxon>Entelegynae</taxon>
        <taxon>Araneoidea</taxon>
        <taxon>Araneidae</taxon>
        <taxon>Caerostris</taxon>
    </lineage>
</organism>